<proteinExistence type="predicted"/>
<feature type="compositionally biased region" description="Polar residues" evidence="1">
    <location>
        <begin position="1"/>
        <end position="14"/>
    </location>
</feature>
<dbReference type="AlphaFoldDB" id="A0A9Q1LJ74"/>
<organism evidence="2 3">
    <name type="scientific">Anisodus acutangulus</name>
    <dbReference type="NCBI Taxonomy" id="402998"/>
    <lineage>
        <taxon>Eukaryota</taxon>
        <taxon>Viridiplantae</taxon>
        <taxon>Streptophyta</taxon>
        <taxon>Embryophyta</taxon>
        <taxon>Tracheophyta</taxon>
        <taxon>Spermatophyta</taxon>
        <taxon>Magnoliopsida</taxon>
        <taxon>eudicotyledons</taxon>
        <taxon>Gunneridae</taxon>
        <taxon>Pentapetalae</taxon>
        <taxon>asterids</taxon>
        <taxon>lamiids</taxon>
        <taxon>Solanales</taxon>
        <taxon>Solanaceae</taxon>
        <taxon>Solanoideae</taxon>
        <taxon>Hyoscyameae</taxon>
        <taxon>Anisodus</taxon>
    </lineage>
</organism>
<dbReference type="EMBL" id="JAJAGQ010000017">
    <property type="protein sequence ID" value="KAJ8538396.1"/>
    <property type="molecule type" value="Genomic_DNA"/>
</dbReference>
<feature type="region of interest" description="Disordered" evidence="1">
    <location>
        <begin position="1"/>
        <end position="61"/>
    </location>
</feature>
<name>A0A9Q1LJ74_9SOLA</name>
<feature type="compositionally biased region" description="Polar residues" evidence="1">
    <location>
        <begin position="32"/>
        <end position="41"/>
    </location>
</feature>
<dbReference type="Proteomes" id="UP001152561">
    <property type="component" value="Unassembled WGS sequence"/>
</dbReference>
<reference evidence="3" key="1">
    <citation type="journal article" date="2023" name="Proc. Natl. Acad. Sci. U.S.A.">
        <title>Genomic and structural basis for evolution of tropane alkaloid biosynthesis.</title>
        <authorList>
            <person name="Wanga Y.-J."/>
            <person name="Taina T."/>
            <person name="Yua J.-Y."/>
            <person name="Lia J."/>
            <person name="Xua B."/>
            <person name="Chenc J."/>
            <person name="D'Auriad J.C."/>
            <person name="Huanga J.-P."/>
            <person name="Huanga S.-X."/>
        </authorList>
    </citation>
    <scope>NUCLEOTIDE SEQUENCE [LARGE SCALE GENOMIC DNA]</scope>
    <source>
        <strain evidence="3">cv. KIB-2019</strain>
    </source>
</reference>
<protein>
    <submittedName>
        <fullName evidence="2">Uncharacterized protein</fullName>
    </submittedName>
</protein>
<evidence type="ECO:0000256" key="1">
    <source>
        <dbReference type="SAM" id="MobiDB-lite"/>
    </source>
</evidence>
<evidence type="ECO:0000313" key="3">
    <source>
        <dbReference type="Proteomes" id="UP001152561"/>
    </source>
</evidence>
<gene>
    <name evidence="2" type="ORF">K7X08_014936</name>
</gene>
<feature type="compositionally biased region" description="Basic and acidic residues" evidence="1">
    <location>
        <begin position="16"/>
        <end position="28"/>
    </location>
</feature>
<evidence type="ECO:0000313" key="2">
    <source>
        <dbReference type="EMBL" id="KAJ8538396.1"/>
    </source>
</evidence>
<feature type="region of interest" description="Disordered" evidence="1">
    <location>
        <begin position="79"/>
        <end position="105"/>
    </location>
</feature>
<comment type="caution">
    <text evidence="2">The sequence shown here is derived from an EMBL/GenBank/DDBJ whole genome shotgun (WGS) entry which is preliminary data.</text>
</comment>
<keyword evidence="3" id="KW-1185">Reference proteome</keyword>
<accession>A0A9Q1LJ74</accession>
<sequence length="167" mass="18344">MAPNTQAAKFSAATTKLKEDEQATKDAPLETINVNAGVNNQSRKDVLPQGGDVVSEGGNESVDVTLGTRNEIIESVVAPPPEDNIVRPQASQVTGEVPAKATPPPGDIIMWPEDRQVAEEVMPMQQMVILTCFRLRERRTCLRKRVGWYKHLDSVNPKEFLVQLAIA</sequence>